<dbReference type="Gene3D" id="1.20.58.1480">
    <property type="match status" value="1"/>
</dbReference>
<protein>
    <submittedName>
        <fullName evidence="3">LON peptidase substrate-binding domain-containing protein</fullName>
    </submittedName>
</protein>
<dbReference type="EMBL" id="JBHMDM010000013">
    <property type="protein sequence ID" value="MFB9378922.1"/>
    <property type="molecule type" value="Genomic_DNA"/>
</dbReference>
<evidence type="ECO:0000313" key="3">
    <source>
        <dbReference type="EMBL" id="MFB9378922.1"/>
    </source>
</evidence>
<dbReference type="Pfam" id="PF02190">
    <property type="entry name" value="LON_substr_bdg"/>
    <property type="match status" value="1"/>
</dbReference>
<dbReference type="Proteomes" id="UP001589748">
    <property type="component" value="Unassembled WGS sequence"/>
</dbReference>
<name>A0ABV5LXV1_9ACTN</name>
<reference evidence="3 4" key="1">
    <citation type="submission" date="2024-09" db="EMBL/GenBank/DDBJ databases">
        <authorList>
            <person name="Sun Q."/>
            <person name="Mori K."/>
        </authorList>
    </citation>
    <scope>NUCLEOTIDE SEQUENCE [LARGE SCALE GENOMIC DNA]</scope>
    <source>
        <strain evidence="3 4">TISTR 1856</strain>
    </source>
</reference>
<gene>
    <name evidence="3" type="ORF">ACFFVI_18340</name>
</gene>
<accession>A0ABV5LXV1</accession>
<dbReference type="PANTHER" id="PTHR46732">
    <property type="entry name" value="ATP-DEPENDENT PROTEASE LA (LON) DOMAIN PROTEIN"/>
    <property type="match status" value="1"/>
</dbReference>
<evidence type="ECO:0000256" key="1">
    <source>
        <dbReference type="SAM" id="MobiDB-lite"/>
    </source>
</evidence>
<organism evidence="3 4">
    <name type="scientific">Kineococcus gynurae</name>
    <dbReference type="NCBI Taxonomy" id="452979"/>
    <lineage>
        <taxon>Bacteria</taxon>
        <taxon>Bacillati</taxon>
        <taxon>Actinomycetota</taxon>
        <taxon>Actinomycetes</taxon>
        <taxon>Kineosporiales</taxon>
        <taxon>Kineosporiaceae</taxon>
        <taxon>Kineococcus</taxon>
    </lineage>
</organism>
<feature type="region of interest" description="Disordered" evidence="1">
    <location>
        <begin position="121"/>
        <end position="143"/>
    </location>
</feature>
<dbReference type="InterPro" id="IPR003111">
    <property type="entry name" value="Lon_prtase_N"/>
</dbReference>
<evidence type="ECO:0000313" key="4">
    <source>
        <dbReference type="Proteomes" id="UP001589748"/>
    </source>
</evidence>
<dbReference type="SMART" id="SM00464">
    <property type="entry name" value="LON"/>
    <property type="match status" value="1"/>
</dbReference>
<evidence type="ECO:0000259" key="2">
    <source>
        <dbReference type="PROSITE" id="PS51787"/>
    </source>
</evidence>
<comment type="caution">
    <text evidence="3">The sequence shown here is derived from an EMBL/GenBank/DDBJ whole genome shotgun (WGS) entry which is preliminary data.</text>
</comment>
<feature type="domain" description="Lon N-terminal" evidence="2">
    <location>
        <begin position="1"/>
        <end position="224"/>
    </location>
</feature>
<dbReference type="InterPro" id="IPR046336">
    <property type="entry name" value="Lon_prtase_N_sf"/>
</dbReference>
<dbReference type="PANTHER" id="PTHR46732:SF8">
    <property type="entry name" value="ATP-DEPENDENT PROTEASE LA (LON) DOMAIN PROTEIN"/>
    <property type="match status" value="1"/>
</dbReference>
<dbReference type="RefSeq" id="WP_380136513.1">
    <property type="nucleotide sequence ID" value="NZ_JBHLUI010000007.1"/>
</dbReference>
<dbReference type="PROSITE" id="PS51787">
    <property type="entry name" value="LON_N"/>
    <property type="match status" value="1"/>
</dbReference>
<dbReference type="InterPro" id="IPR015947">
    <property type="entry name" value="PUA-like_sf"/>
</dbReference>
<dbReference type="Gene3D" id="2.30.130.40">
    <property type="entry name" value="LON domain-like"/>
    <property type="match status" value="1"/>
</dbReference>
<sequence>MPRRLPLFPLNSVLFPGLVLPLTVFEPRYRTLVADLMAREDTEARGFGVVAIRSGHEVGPGNTRMLHEVGCLALLREVSESPDGTIEIVTVGASRFRLLGIDTEAGTPYLTGLVEAYGRDDATDDATDGADAPPLGSSGAGNDALPSAEAADLAVLAAGVAGRFENYRERLGIGGTSAPDDPEVLSFLVAAAMVLPLGERQRLLEALDTRDRLVAEETLLRNETALIDTFGTLPTTQPVDPGNPN</sequence>
<dbReference type="SUPFAM" id="SSF88697">
    <property type="entry name" value="PUA domain-like"/>
    <property type="match status" value="1"/>
</dbReference>
<keyword evidence="4" id="KW-1185">Reference proteome</keyword>
<proteinExistence type="predicted"/>